<gene>
    <name evidence="1" type="ORF">DPMN_027828</name>
</gene>
<protein>
    <submittedName>
        <fullName evidence="1">Uncharacterized protein</fullName>
    </submittedName>
</protein>
<sequence length="82" mass="8811">MIGKFPVKESDPVSKIKLIFGPGNQRSALCGVVKSAPKWLFGETKLVLGSSCTLVITACRITRINRLCPVGVTCRSFPSDVS</sequence>
<proteinExistence type="predicted"/>
<dbReference type="Proteomes" id="UP000828390">
    <property type="component" value="Unassembled WGS sequence"/>
</dbReference>
<name>A0A9D4LTK6_DREPO</name>
<evidence type="ECO:0000313" key="1">
    <source>
        <dbReference type="EMBL" id="KAH3864802.1"/>
    </source>
</evidence>
<comment type="caution">
    <text evidence="1">The sequence shown here is derived from an EMBL/GenBank/DDBJ whole genome shotgun (WGS) entry which is preliminary data.</text>
</comment>
<keyword evidence="2" id="KW-1185">Reference proteome</keyword>
<reference evidence="1" key="1">
    <citation type="journal article" date="2019" name="bioRxiv">
        <title>The Genome of the Zebra Mussel, Dreissena polymorpha: A Resource for Invasive Species Research.</title>
        <authorList>
            <person name="McCartney M.A."/>
            <person name="Auch B."/>
            <person name="Kono T."/>
            <person name="Mallez S."/>
            <person name="Zhang Y."/>
            <person name="Obille A."/>
            <person name="Becker A."/>
            <person name="Abrahante J.E."/>
            <person name="Garbe J."/>
            <person name="Badalamenti J.P."/>
            <person name="Herman A."/>
            <person name="Mangelson H."/>
            <person name="Liachko I."/>
            <person name="Sullivan S."/>
            <person name="Sone E.D."/>
            <person name="Koren S."/>
            <person name="Silverstein K.A.T."/>
            <person name="Beckman K.B."/>
            <person name="Gohl D.M."/>
        </authorList>
    </citation>
    <scope>NUCLEOTIDE SEQUENCE</scope>
    <source>
        <strain evidence="1">Duluth1</strain>
        <tissue evidence="1">Whole animal</tissue>
    </source>
</reference>
<organism evidence="1 2">
    <name type="scientific">Dreissena polymorpha</name>
    <name type="common">Zebra mussel</name>
    <name type="synonym">Mytilus polymorpha</name>
    <dbReference type="NCBI Taxonomy" id="45954"/>
    <lineage>
        <taxon>Eukaryota</taxon>
        <taxon>Metazoa</taxon>
        <taxon>Spiralia</taxon>
        <taxon>Lophotrochozoa</taxon>
        <taxon>Mollusca</taxon>
        <taxon>Bivalvia</taxon>
        <taxon>Autobranchia</taxon>
        <taxon>Heteroconchia</taxon>
        <taxon>Euheterodonta</taxon>
        <taxon>Imparidentia</taxon>
        <taxon>Neoheterodontei</taxon>
        <taxon>Myida</taxon>
        <taxon>Dreissenoidea</taxon>
        <taxon>Dreissenidae</taxon>
        <taxon>Dreissena</taxon>
    </lineage>
</organism>
<dbReference type="AlphaFoldDB" id="A0A9D4LTK6"/>
<dbReference type="EMBL" id="JAIWYP010000002">
    <property type="protein sequence ID" value="KAH3864802.1"/>
    <property type="molecule type" value="Genomic_DNA"/>
</dbReference>
<reference evidence="1" key="2">
    <citation type="submission" date="2020-11" db="EMBL/GenBank/DDBJ databases">
        <authorList>
            <person name="McCartney M.A."/>
            <person name="Auch B."/>
            <person name="Kono T."/>
            <person name="Mallez S."/>
            <person name="Becker A."/>
            <person name="Gohl D.M."/>
            <person name="Silverstein K.A.T."/>
            <person name="Koren S."/>
            <person name="Bechman K.B."/>
            <person name="Herman A."/>
            <person name="Abrahante J.E."/>
            <person name="Garbe J."/>
        </authorList>
    </citation>
    <scope>NUCLEOTIDE SEQUENCE</scope>
    <source>
        <strain evidence="1">Duluth1</strain>
        <tissue evidence="1">Whole animal</tissue>
    </source>
</reference>
<evidence type="ECO:0000313" key="2">
    <source>
        <dbReference type="Proteomes" id="UP000828390"/>
    </source>
</evidence>
<accession>A0A9D4LTK6</accession>